<protein>
    <recommendedName>
        <fullName evidence="1">Tc1-like transposase DDE domain-containing protein</fullName>
    </recommendedName>
</protein>
<evidence type="ECO:0000313" key="2">
    <source>
        <dbReference type="EMBL" id="RFU31197.1"/>
    </source>
</evidence>
<evidence type="ECO:0000259" key="1">
    <source>
        <dbReference type="Pfam" id="PF13358"/>
    </source>
</evidence>
<comment type="caution">
    <text evidence="2">The sequence shown here is derived from an EMBL/GenBank/DDBJ whole genome shotgun (WGS) entry which is preliminary data.</text>
</comment>
<dbReference type="AlphaFoldDB" id="A0A3E2HCX2"/>
<gene>
    <name evidence="2" type="ORF">B7463_g5132</name>
</gene>
<dbReference type="OrthoDB" id="3478007at2759"/>
<keyword evidence="3" id="KW-1185">Reference proteome</keyword>
<feature type="non-terminal residue" evidence="2">
    <location>
        <position position="1"/>
    </location>
</feature>
<dbReference type="OMA" id="QHAEIND"/>
<feature type="domain" description="Tc1-like transposase DDE" evidence="1">
    <location>
        <begin position="27"/>
        <end position="120"/>
    </location>
</feature>
<dbReference type="Proteomes" id="UP000258309">
    <property type="component" value="Unassembled WGS sequence"/>
</dbReference>
<evidence type="ECO:0000313" key="3">
    <source>
        <dbReference type="Proteomes" id="UP000258309"/>
    </source>
</evidence>
<dbReference type="Gene3D" id="3.30.420.10">
    <property type="entry name" value="Ribonuclease H-like superfamily/Ribonuclease H"/>
    <property type="match status" value="1"/>
</dbReference>
<dbReference type="InterPro" id="IPR038717">
    <property type="entry name" value="Tc1-like_DDE_dom"/>
</dbReference>
<sequence length="172" mass="19937">MAPNLPKVQHAEINDLLQRWMFWGCISGLYGKGSGIFWEKEWKTITAESYTEHIVSAVSEYMQNHPFLEFQQDGGPGHTAKYTLEAFADKGIMPVFWPPYSPDLSPIETIWNRMKDILEELDPETHRNYLRLRSVVSSSWDSVTDAEIRDIIHTMPQRCKDVIEAKGAYTKW</sequence>
<dbReference type="STRING" id="5539.A0A3E2HCX2"/>
<dbReference type="InterPro" id="IPR036397">
    <property type="entry name" value="RNaseH_sf"/>
</dbReference>
<dbReference type="GO" id="GO:0003676">
    <property type="term" value="F:nucleic acid binding"/>
    <property type="evidence" value="ECO:0007669"/>
    <property type="project" value="InterPro"/>
</dbReference>
<dbReference type="Pfam" id="PF13358">
    <property type="entry name" value="DDE_3"/>
    <property type="match status" value="1"/>
</dbReference>
<dbReference type="EMBL" id="NCSJ02000081">
    <property type="protein sequence ID" value="RFU31197.1"/>
    <property type="molecule type" value="Genomic_DNA"/>
</dbReference>
<organism evidence="2 3">
    <name type="scientific">Scytalidium lignicola</name>
    <name type="common">Hyphomycete</name>
    <dbReference type="NCBI Taxonomy" id="5539"/>
    <lineage>
        <taxon>Eukaryota</taxon>
        <taxon>Fungi</taxon>
        <taxon>Dikarya</taxon>
        <taxon>Ascomycota</taxon>
        <taxon>Pezizomycotina</taxon>
        <taxon>Leotiomycetes</taxon>
        <taxon>Leotiomycetes incertae sedis</taxon>
        <taxon>Scytalidium</taxon>
    </lineage>
</organism>
<reference evidence="2 3" key="1">
    <citation type="submission" date="2018-05" db="EMBL/GenBank/DDBJ databases">
        <title>Draft genome sequence of Scytalidium lignicola DSM 105466, a ubiquitous saprotrophic fungus.</title>
        <authorList>
            <person name="Buettner E."/>
            <person name="Gebauer A.M."/>
            <person name="Hofrichter M."/>
            <person name="Liers C."/>
            <person name="Kellner H."/>
        </authorList>
    </citation>
    <scope>NUCLEOTIDE SEQUENCE [LARGE SCALE GENOMIC DNA]</scope>
    <source>
        <strain evidence="2 3">DSM 105466</strain>
    </source>
</reference>
<feature type="non-terminal residue" evidence="2">
    <location>
        <position position="172"/>
    </location>
</feature>
<proteinExistence type="predicted"/>
<name>A0A3E2HCX2_SCYLI</name>
<accession>A0A3E2HCX2</accession>